<dbReference type="AlphaFoldDB" id="W9R385"/>
<evidence type="ECO:0000313" key="2">
    <source>
        <dbReference type="EMBL" id="EXB55148.1"/>
    </source>
</evidence>
<protein>
    <submittedName>
        <fullName evidence="2">Uncharacterized protein</fullName>
    </submittedName>
</protein>
<keyword evidence="1" id="KW-1133">Transmembrane helix</keyword>
<dbReference type="Proteomes" id="UP000030645">
    <property type="component" value="Unassembled WGS sequence"/>
</dbReference>
<keyword evidence="1" id="KW-0472">Membrane</keyword>
<feature type="transmembrane region" description="Helical" evidence="1">
    <location>
        <begin position="89"/>
        <end position="112"/>
    </location>
</feature>
<evidence type="ECO:0000313" key="3">
    <source>
        <dbReference type="Proteomes" id="UP000030645"/>
    </source>
</evidence>
<evidence type="ECO:0000256" key="1">
    <source>
        <dbReference type="SAM" id="Phobius"/>
    </source>
</evidence>
<dbReference type="EMBL" id="KE344222">
    <property type="protein sequence ID" value="EXB55148.1"/>
    <property type="molecule type" value="Genomic_DNA"/>
</dbReference>
<name>W9R385_9ROSA</name>
<accession>W9R385</accession>
<organism evidence="2 3">
    <name type="scientific">Morus notabilis</name>
    <dbReference type="NCBI Taxonomy" id="981085"/>
    <lineage>
        <taxon>Eukaryota</taxon>
        <taxon>Viridiplantae</taxon>
        <taxon>Streptophyta</taxon>
        <taxon>Embryophyta</taxon>
        <taxon>Tracheophyta</taxon>
        <taxon>Spermatophyta</taxon>
        <taxon>Magnoliopsida</taxon>
        <taxon>eudicotyledons</taxon>
        <taxon>Gunneridae</taxon>
        <taxon>Pentapetalae</taxon>
        <taxon>rosids</taxon>
        <taxon>fabids</taxon>
        <taxon>Rosales</taxon>
        <taxon>Moraceae</taxon>
        <taxon>Moreae</taxon>
        <taxon>Morus</taxon>
    </lineage>
</organism>
<proteinExistence type="predicted"/>
<sequence>MHATSVMKLGSWIDEADNAPAFSASLAYTCPIGRSIIHMCGDSSVVMIFPDDFFLMLCICGSDFSIKWHDMATENAGCNFRLKKKDEEYSIRVVVGALWLWLLGICASVDLFRVSSGTNLLCNKNPTMSCVNRMKESFEF</sequence>
<gene>
    <name evidence="2" type="ORF">L484_018074</name>
</gene>
<keyword evidence="3" id="KW-1185">Reference proteome</keyword>
<keyword evidence="1" id="KW-0812">Transmembrane</keyword>
<reference evidence="3" key="1">
    <citation type="submission" date="2013-01" db="EMBL/GenBank/DDBJ databases">
        <title>Draft Genome Sequence of a Mulberry Tree, Morus notabilis C.K. Schneid.</title>
        <authorList>
            <person name="He N."/>
            <person name="Zhao S."/>
        </authorList>
    </citation>
    <scope>NUCLEOTIDE SEQUENCE</scope>
</reference>